<dbReference type="RefSeq" id="WP_114360685.1">
    <property type="nucleotide sequence ID" value="NZ_QRDT01000034.1"/>
</dbReference>
<organism evidence="5 6">
    <name type="scientific">Rhodopseudomonas pentothenatexigens</name>
    <dbReference type="NCBI Taxonomy" id="999699"/>
    <lineage>
        <taxon>Bacteria</taxon>
        <taxon>Pseudomonadati</taxon>
        <taxon>Pseudomonadota</taxon>
        <taxon>Alphaproteobacteria</taxon>
        <taxon>Hyphomicrobiales</taxon>
        <taxon>Nitrobacteraceae</taxon>
        <taxon>Rhodopseudomonas</taxon>
    </lineage>
</organism>
<reference evidence="4 7" key="2">
    <citation type="submission" date="2018-07" db="EMBL/GenBank/DDBJ databases">
        <title>Genomic Encyclopedia of Archaeal and Bacterial Type Strains, Phase II (KMG-II): from individual species to whole genera.</title>
        <authorList>
            <person name="Goeker M."/>
        </authorList>
    </citation>
    <scope>NUCLEOTIDE SEQUENCE [LARGE SCALE GENOMIC DNA]</scope>
    <source>
        <strain evidence="4 7">JA575</strain>
    </source>
</reference>
<sequence>MGSTMDKVKGKANELAGKGKQGLGEATGSDKLQGEGVMQEAKGHGQQALGDAKEAVKDTADKAAGAAHKNL</sequence>
<evidence type="ECO:0000313" key="5">
    <source>
        <dbReference type="EMBL" id="SSW93293.1"/>
    </source>
</evidence>
<evidence type="ECO:0000313" key="7">
    <source>
        <dbReference type="Proteomes" id="UP000256343"/>
    </source>
</evidence>
<evidence type="ECO:0000259" key="3">
    <source>
        <dbReference type="Pfam" id="PF05532"/>
    </source>
</evidence>
<dbReference type="SUPFAM" id="SSF69047">
    <property type="entry name" value="Hypothetical protein YjbJ"/>
    <property type="match status" value="1"/>
</dbReference>
<reference evidence="5 6" key="1">
    <citation type="submission" date="2017-08" db="EMBL/GenBank/DDBJ databases">
        <authorList>
            <person name="de Groot N.N."/>
        </authorList>
    </citation>
    <scope>NUCLEOTIDE SEQUENCE [LARGE SCALE GENOMIC DNA]</scope>
    <source>
        <strain evidence="5 6">JA575</strain>
    </source>
</reference>
<comment type="similarity">
    <text evidence="1">Belongs to the UPF0337 (CsbD) family.</text>
</comment>
<accession>A0A336JX61</accession>
<dbReference type="Gene3D" id="1.10.1470.10">
    <property type="entry name" value="YjbJ"/>
    <property type="match status" value="1"/>
</dbReference>
<feature type="compositionally biased region" description="Basic and acidic residues" evidence="2">
    <location>
        <begin position="1"/>
        <end position="12"/>
    </location>
</feature>
<feature type="domain" description="CsbD-like" evidence="3">
    <location>
        <begin position="6"/>
        <end position="58"/>
    </location>
</feature>
<dbReference type="InterPro" id="IPR036629">
    <property type="entry name" value="YjbJ_sf"/>
</dbReference>
<evidence type="ECO:0000313" key="6">
    <source>
        <dbReference type="Proteomes" id="UP000252631"/>
    </source>
</evidence>
<evidence type="ECO:0000313" key="4">
    <source>
        <dbReference type="EMBL" id="RED24197.1"/>
    </source>
</evidence>
<dbReference type="Pfam" id="PF05532">
    <property type="entry name" value="CsbD"/>
    <property type="match status" value="1"/>
</dbReference>
<dbReference type="AlphaFoldDB" id="A0A336JX61"/>
<evidence type="ECO:0000256" key="1">
    <source>
        <dbReference type="ARBA" id="ARBA00009129"/>
    </source>
</evidence>
<dbReference type="Proteomes" id="UP000256343">
    <property type="component" value="Unassembled WGS sequence"/>
</dbReference>
<name>A0A336JX61_9BRAD</name>
<protein>
    <submittedName>
        <fullName evidence="5">Uncharacterized protein YjbJ (UPF0337 family)</fullName>
    </submittedName>
</protein>
<dbReference type="Proteomes" id="UP000252631">
    <property type="component" value="Unassembled WGS sequence"/>
</dbReference>
<dbReference type="EMBL" id="QRDT01000034">
    <property type="protein sequence ID" value="RED24197.1"/>
    <property type="molecule type" value="Genomic_DNA"/>
</dbReference>
<gene>
    <name evidence="4" type="ORF">BJ125_13426</name>
    <name evidence="5" type="ORF">SAMN05892882_13426</name>
</gene>
<dbReference type="InterPro" id="IPR008462">
    <property type="entry name" value="CsbD"/>
</dbReference>
<feature type="region of interest" description="Disordered" evidence="2">
    <location>
        <begin position="1"/>
        <end position="71"/>
    </location>
</feature>
<evidence type="ECO:0000256" key="2">
    <source>
        <dbReference type="SAM" id="MobiDB-lite"/>
    </source>
</evidence>
<dbReference type="OrthoDB" id="7226109at2"/>
<proteinExistence type="inferred from homology"/>
<dbReference type="EMBL" id="UFQQ01000034">
    <property type="protein sequence ID" value="SSW93293.1"/>
    <property type="molecule type" value="Genomic_DNA"/>
</dbReference>
<feature type="compositionally biased region" description="Basic and acidic residues" evidence="2">
    <location>
        <begin position="51"/>
        <end position="61"/>
    </location>
</feature>
<keyword evidence="7" id="KW-1185">Reference proteome</keyword>